<dbReference type="PATRIC" id="fig|700597.3.peg.9"/>
<comment type="caution">
    <text evidence="2">The sequence shown here is derived from an EMBL/GenBank/DDBJ whole genome shotgun (WGS) entry which is preliminary data.</text>
</comment>
<protein>
    <submittedName>
        <fullName evidence="2">Uncharacterized protein</fullName>
    </submittedName>
</protein>
<evidence type="ECO:0000313" key="2">
    <source>
        <dbReference type="EMBL" id="EGX61706.1"/>
    </source>
</evidence>
<organism evidence="2 3">
    <name type="scientific">Streptomyces zinciresistens K42</name>
    <dbReference type="NCBI Taxonomy" id="700597"/>
    <lineage>
        <taxon>Bacteria</taxon>
        <taxon>Bacillati</taxon>
        <taxon>Actinomycetota</taxon>
        <taxon>Actinomycetes</taxon>
        <taxon>Kitasatosporales</taxon>
        <taxon>Streptomycetaceae</taxon>
        <taxon>Streptomyces</taxon>
    </lineage>
</organism>
<dbReference type="Proteomes" id="UP000004217">
    <property type="component" value="Unassembled WGS sequence"/>
</dbReference>
<sequence>MELPDSALFLVAHYSVVGLALVVVIRVVRVVPPPFGQIHEFLEKTFGCSKVVGVYGLGEGLFQIMGGGPIGFVLLAPGGVLLATTFLEPVDHELIGTYAGLQVNAHR</sequence>
<keyword evidence="1" id="KW-0472">Membrane</keyword>
<evidence type="ECO:0000313" key="3">
    <source>
        <dbReference type="Proteomes" id="UP000004217"/>
    </source>
</evidence>
<keyword evidence="1" id="KW-0812">Transmembrane</keyword>
<accession>G2G3G0</accession>
<dbReference type="AlphaFoldDB" id="G2G3G0"/>
<gene>
    <name evidence="2" type="ORF">SZN_00055</name>
</gene>
<reference evidence="2 3" key="1">
    <citation type="submission" date="2011-08" db="EMBL/GenBank/DDBJ databases">
        <authorList>
            <person name="Lin Y."/>
            <person name="Hao X."/>
            <person name="Johnstone L."/>
            <person name="Miller S.J."/>
            <person name="Wei G."/>
            <person name="Rensing C."/>
        </authorList>
    </citation>
    <scope>NUCLEOTIDE SEQUENCE [LARGE SCALE GENOMIC DNA]</scope>
    <source>
        <strain evidence="2 3">K42</strain>
    </source>
</reference>
<keyword evidence="1" id="KW-1133">Transmembrane helix</keyword>
<dbReference type="EMBL" id="AGBF01000001">
    <property type="protein sequence ID" value="EGX61706.1"/>
    <property type="molecule type" value="Genomic_DNA"/>
</dbReference>
<evidence type="ECO:0000256" key="1">
    <source>
        <dbReference type="SAM" id="Phobius"/>
    </source>
</evidence>
<name>G2G3G0_9ACTN</name>
<keyword evidence="3" id="KW-1185">Reference proteome</keyword>
<feature type="transmembrane region" description="Helical" evidence="1">
    <location>
        <begin position="6"/>
        <end position="28"/>
    </location>
</feature>
<proteinExistence type="predicted"/>